<dbReference type="InterPro" id="IPR012223">
    <property type="entry name" value="TEII"/>
</dbReference>
<dbReference type="PANTHER" id="PTHR11487">
    <property type="entry name" value="THIOESTERASE"/>
    <property type="match status" value="1"/>
</dbReference>
<dbReference type="Pfam" id="PF00975">
    <property type="entry name" value="Thioesterase"/>
    <property type="match status" value="1"/>
</dbReference>
<dbReference type="OrthoDB" id="8480037at2"/>
<dbReference type="KEGG" id="aey:CDG81_13290"/>
<dbReference type="InterPro" id="IPR001031">
    <property type="entry name" value="Thioesterase"/>
</dbReference>
<dbReference type="PANTHER" id="PTHR11487:SF0">
    <property type="entry name" value="S-ACYL FATTY ACID SYNTHASE THIOESTERASE, MEDIUM CHAIN"/>
    <property type="match status" value="1"/>
</dbReference>
<dbReference type="AlphaFoldDB" id="A0A223RTB9"/>
<accession>A0A223RTB9</accession>
<dbReference type="SUPFAM" id="SSF53474">
    <property type="entry name" value="alpha/beta-Hydrolases"/>
    <property type="match status" value="1"/>
</dbReference>
<evidence type="ECO:0000256" key="1">
    <source>
        <dbReference type="ARBA" id="ARBA00007169"/>
    </source>
</evidence>
<dbReference type="RefSeq" id="WP_084134181.1">
    <property type="nucleotide sequence ID" value="NZ_CP022752.1"/>
</dbReference>
<gene>
    <name evidence="3" type="ORF">CDG81_13290</name>
</gene>
<dbReference type="GO" id="GO:0008610">
    <property type="term" value="P:lipid biosynthetic process"/>
    <property type="evidence" value="ECO:0007669"/>
    <property type="project" value="TreeGrafter"/>
</dbReference>
<dbReference type="Proteomes" id="UP000215043">
    <property type="component" value="Chromosome"/>
</dbReference>
<dbReference type="InterPro" id="IPR029058">
    <property type="entry name" value="AB_hydrolase_fold"/>
</dbReference>
<organism evidence="3 4">
    <name type="scientific">Actinopolyspora erythraea</name>
    <dbReference type="NCBI Taxonomy" id="414996"/>
    <lineage>
        <taxon>Bacteria</taxon>
        <taxon>Bacillati</taxon>
        <taxon>Actinomycetota</taxon>
        <taxon>Actinomycetes</taxon>
        <taxon>Actinopolysporales</taxon>
        <taxon>Actinopolysporaceae</taxon>
        <taxon>Actinopolyspora</taxon>
    </lineage>
</organism>
<feature type="domain" description="Thioesterase" evidence="2">
    <location>
        <begin position="20"/>
        <end position="224"/>
    </location>
</feature>
<name>A0A223RTB9_9ACTN</name>
<sequence length="240" mass="25993">MSFTFLEETVDDISGDTIFFPGAGSFGGELRPIIRELEPMAWLVKYPGRFGKDFGTAAESFEEIVQSCTTQASCRASARSVLFGHSFGAYVAYATAAKLEELGIEISALVVVGATAPMRLEVSEAVSSTPSGTAAYLDSVDPAMLADLPSDEWREVIIDTAMHDLRLLRQFTTLRCRPVNCSILAVHGDSDPLTSDTGVGDWEHATHGEFSRHVFSGGHSDFLRSPAYASWFRAVRADLG</sequence>
<reference evidence="3 4" key="1">
    <citation type="submission" date="2017-08" db="EMBL/GenBank/DDBJ databases">
        <title>The complete genome sequence of moderately halophilic actinomycete Actinopolyspora erythraea YIM 90600, the producer of novel erythromycin, novel actinopolysporins A-C and tubercidin.</title>
        <authorList>
            <person name="Yin M."/>
            <person name="Tang S."/>
        </authorList>
    </citation>
    <scope>NUCLEOTIDE SEQUENCE [LARGE SCALE GENOMIC DNA]</scope>
    <source>
        <strain evidence="3 4">YIM 90600</strain>
    </source>
</reference>
<evidence type="ECO:0000313" key="3">
    <source>
        <dbReference type="EMBL" id="ASU79099.1"/>
    </source>
</evidence>
<protein>
    <recommendedName>
        <fullName evidence="2">Thioesterase domain-containing protein</fullName>
    </recommendedName>
</protein>
<dbReference type="Gene3D" id="3.40.50.1820">
    <property type="entry name" value="alpha/beta hydrolase"/>
    <property type="match status" value="1"/>
</dbReference>
<dbReference type="EMBL" id="CP022752">
    <property type="protein sequence ID" value="ASU79099.1"/>
    <property type="molecule type" value="Genomic_DNA"/>
</dbReference>
<proteinExistence type="inferred from homology"/>
<evidence type="ECO:0000259" key="2">
    <source>
        <dbReference type="Pfam" id="PF00975"/>
    </source>
</evidence>
<comment type="similarity">
    <text evidence="1">Belongs to the thioesterase family.</text>
</comment>
<evidence type="ECO:0000313" key="4">
    <source>
        <dbReference type="Proteomes" id="UP000215043"/>
    </source>
</evidence>